<organism evidence="2 3">
    <name type="scientific">Anopheles quadriannulatus</name>
    <name type="common">Mosquito</name>
    <dbReference type="NCBI Taxonomy" id="34691"/>
    <lineage>
        <taxon>Eukaryota</taxon>
        <taxon>Metazoa</taxon>
        <taxon>Ecdysozoa</taxon>
        <taxon>Arthropoda</taxon>
        <taxon>Hexapoda</taxon>
        <taxon>Insecta</taxon>
        <taxon>Pterygota</taxon>
        <taxon>Neoptera</taxon>
        <taxon>Endopterygota</taxon>
        <taxon>Diptera</taxon>
        <taxon>Nematocera</taxon>
        <taxon>Culicoidea</taxon>
        <taxon>Culicidae</taxon>
        <taxon>Anophelinae</taxon>
        <taxon>Anopheles</taxon>
    </lineage>
</organism>
<evidence type="ECO:0000256" key="1">
    <source>
        <dbReference type="SAM" id="Phobius"/>
    </source>
</evidence>
<proteinExistence type="predicted"/>
<dbReference type="EnsemblMetazoa" id="AQUA015066-RA">
    <property type="protein sequence ID" value="AQUA015066-PA"/>
    <property type="gene ID" value="AQUA015066"/>
</dbReference>
<keyword evidence="1" id="KW-0812">Transmembrane</keyword>
<accession>A0A182XTC2</accession>
<reference evidence="2" key="1">
    <citation type="submission" date="2020-05" db="UniProtKB">
        <authorList>
            <consortium name="EnsemblMetazoa"/>
        </authorList>
    </citation>
    <scope>IDENTIFICATION</scope>
    <source>
        <strain evidence="2">SANGQUA</strain>
    </source>
</reference>
<name>A0A182XTC2_ANOQN</name>
<feature type="transmembrane region" description="Helical" evidence="1">
    <location>
        <begin position="64"/>
        <end position="90"/>
    </location>
</feature>
<dbReference type="AlphaFoldDB" id="A0A182XTC2"/>
<protein>
    <submittedName>
        <fullName evidence="2">Uncharacterized protein</fullName>
    </submittedName>
</protein>
<evidence type="ECO:0000313" key="3">
    <source>
        <dbReference type="Proteomes" id="UP000076407"/>
    </source>
</evidence>
<dbReference type="VEuPathDB" id="VectorBase:AQUA015066"/>
<evidence type="ECO:0000313" key="2">
    <source>
        <dbReference type="EnsemblMetazoa" id="AQUA015066-PA"/>
    </source>
</evidence>
<keyword evidence="1" id="KW-1133">Transmembrane helix</keyword>
<sequence length="94" mass="11093">MFGPARRWFRNWHPFSYLHRSPDALPDTDVHLLLLPALHPAWLPDELLLPESGRLRRSSHDDMIMVHMMHIMVVHIVMQIVVKVVMQIMVHVVM</sequence>
<keyword evidence="3" id="KW-1185">Reference proteome</keyword>
<keyword evidence="1" id="KW-0472">Membrane</keyword>
<dbReference type="Proteomes" id="UP000076407">
    <property type="component" value="Unassembled WGS sequence"/>
</dbReference>